<reference evidence="2" key="2">
    <citation type="submission" date="2020-09" db="EMBL/GenBank/DDBJ databases">
        <authorList>
            <person name="Sun Q."/>
            <person name="Kim S."/>
        </authorList>
    </citation>
    <scope>NUCLEOTIDE SEQUENCE</scope>
    <source>
        <strain evidence="2">KCTC 12988</strain>
    </source>
</reference>
<keyword evidence="1" id="KW-0472">Membrane</keyword>
<name>A0A918WFX4_9BACT</name>
<keyword evidence="3" id="KW-1185">Reference proteome</keyword>
<organism evidence="2 3">
    <name type="scientific">Roseibacillus persicicus</name>
    <dbReference type="NCBI Taxonomy" id="454148"/>
    <lineage>
        <taxon>Bacteria</taxon>
        <taxon>Pseudomonadati</taxon>
        <taxon>Verrucomicrobiota</taxon>
        <taxon>Verrucomicrobiia</taxon>
        <taxon>Verrucomicrobiales</taxon>
        <taxon>Verrucomicrobiaceae</taxon>
        <taxon>Roseibacillus</taxon>
    </lineage>
</organism>
<protein>
    <recommendedName>
        <fullName evidence="4">DoxX family protein</fullName>
    </recommendedName>
</protein>
<proteinExistence type="predicted"/>
<feature type="transmembrane region" description="Helical" evidence="1">
    <location>
        <begin position="112"/>
        <end position="131"/>
    </location>
</feature>
<comment type="caution">
    <text evidence="2">The sequence shown here is derived from an EMBL/GenBank/DDBJ whole genome shotgun (WGS) entry which is preliminary data.</text>
</comment>
<dbReference type="EMBL" id="BMXI01000004">
    <property type="protein sequence ID" value="GHC47699.1"/>
    <property type="molecule type" value="Genomic_DNA"/>
</dbReference>
<evidence type="ECO:0008006" key="4">
    <source>
        <dbReference type="Google" id="ProtNLM"/>
    </source>
</evidence>
<dbReference type="AlphaFoldDB" id="A0A918WFX4"/>
<gene>
    <name evidence="2" type="ORF">GCM10007100_11840</name>
</gene>
<evidence type="ECO:0000256" key="1">
    <source>
        <dbReference type="SAM" id="Phobius"/>
    </source>
</evidence>
<keyword evidence="1" id="KW-0812">Transmembrane</keyword>
<sequence length="166" mass="17955">MVSVMLTAQIGAFVPCLELKTGEILLRMMSKISNLSNEQLAYHSARLAMGVSLLFHGGVRLPKLQTFASGVAKGYEGTFIGGFPSLTAGYFIVFAEVAVGLGLLIGGQFTRWALVLGIALMGVLMFGTTLVEAWERLPSQIVHLIIFYLILMNRHTSGPKVEPALK</sequence>
<feature type="transmembrane region" description="Helical" evidence="1">
    <location>
        <begin position="79"/>
        <end position="105"/>
    </location>
</feature>
<reference evidence="2" key="1">
    <citation type="journal article" date="2014" name="Int. J. Syst. Evol. Microbiol.">
        <title>Complete genome sequence of Corynebacterium casei LMG S-19264T (=DSM 44701T), isolated from a smear-ripened cheese.</title>
        <authorList>
            <consortium name="US DOE Joint Genome Institute (JGI-PGF)"/>
            <person name="Walter F."/>
            <person name="Albersmeier A."/>
            <person name="Kalinowski J."/>
            <person name="Ruckert C."/>
        </authorList>
    </citation>
    <scope>NUCLEOTIDE SEQUENCE</scope>
    <source>
        <strain evidence="2">KCTC 12988</strain>
    </source>
</reference>
<dbReference type="Proteomes" id="UP000644507">
    <property type="component" value="Unassembled WGS sequence"/>
</dbReference>
<accession>A0A918WFX4</accession>
<evidence type="ECO:0000313" key="3">
    <source>
        <dbReference type="Proteomes" id="UP000644507"/>
    </source>
</evidence>
<keyword evidence="1" id="KW-1133">Transmembrane helix</keyword>
<evidence type="ECO:0000313" key="2">
    <source>
        <dbReference type="EMBL" id="GHC47699.1"/>
    </source>
</evidence>